<protein>
    <recommendedName>
        <fullName evidence="3">PsbP C-terminal domain-containing protein</fullName>
    </recommendedName>
</protein>
<sequence>MKSNILYTLLFFLITPLTGTTQGNLKTLERQDYSIQFSSKWYLEEIDDMGIVLIDDEENPKLITTLIATPSDEMSLSETRKELLENSGLENAKAVKDEILNIGGKEMLHLVFQGANEDDSEPFRIEEFFVLHNNQSFMLVFACSEDAYPKVKASIEQISNSFKLK</sequence>
<name>A0A556N6F7_9FLAO</name>
<keyword evidence="2" id="KW-1185">Reference proteome</keyword>
<accession>A0A556N6F7</accession>
<dbReference type="Proteomes" id="UP000316008">
    <property type="component" value="Unassembled WGS sequence"/>
</dbReference>
<dbReference type="AlphaFoldDB" id="A0A556N6F7"/>
<dbReference type="Gene3D" id="3.40.1000.10">
    <property type="entry name" value="Mog1/PsbP, alpha/beta/alpha sandwich"/>
    <property type="match status" value="1"/>
</dbReference>
<organism evidence="1 2">
    <name type="scientific">Fluviicola chungangensis</name>
    <dbReference type="NCBI Taxonomy" id="2597671"/>
    <lineage>
        <taxon>Bacteria</taxon>
        <taxon>Pseudomonadati</taxon>
        <taxon>Bacteroidota</taxon>
        <taxon>Flavobacteriia</taxon>
        <taxon>Flavobacteriales</taxon>
        <taxon>Crocinitomicaceae</taxon>
        <taxon>Fluviicola</taxon>
    </lineage>
</organism>
<proteinExistence type="predicted"/>
<dbReference type="EMBL" id="VLPL01000001">
    <property type="protein sequence ID" value="TSJ47776.1"/>
    <property type="molecule type" value="Genomic_DNA"/>
</dbReference>
<evidence type="ECO:0008006" key="3">
    <source>
        <dbReference type="Google" id="ProtNLM"/>
    </source>
</evidence>
<evidence type="ECO:0000313" key="1">
    <source>
        <dbReference type="EMBL" id="TSJ47776.1"/>
    </source>
</evidence>
<gene>
    <name evidence="1" type="ORF">FO442_01215</name>
</gene>
<reference evidence="1 2" key="1">
    <citation type="submission" date="2019-07" db="EMBL/GenBank/DDBJ databases">
        <authorList>
            <person name="Huq M.A."/>
        </authorList>
    </citation>
    <scope>NUCLEOTIDE SEQUENCE [LARGE SCALE GENOMIC DNA]</scope>
    <source>
        <strain evidence="1 2">MAH-3</strain>
    </source>
</reference>
<dbReference type="RefSeq" id="WP_144331311.1">
    <property type="nucleotide sequence ID" value="NZ_VLPL01000001.1"/>
</dbReference>
<comment type="caution">
    <text evidence="1">The sequence shown here is derived from an EMBL/GenBank/DDBJ whole genome shotgun (WGS) entry which is preliminary data.</text>
</comment>
<evidence type="ECO:0000313" key="2">
    <source>
        <dbReference type="Proteomes" id="UP000316008"/>
    </source>
</evidence>